<feature type="region of interest" description="Disordered" evidence="10">
    <location>
        <begin position="420"/>
        <end position="485"/>
    </location>
</feature>
<dbReference type="PROSITE" id="PS50089">
    <property type="entry name" value="ZF_RING_2"/>
    <property type="match status" value="1"/>
</dbReference>
<feature type="compositionally biased region" description="Polar residues" evidence="10">
    <location>
        <begin position="247"/>
        <end position="257"/>
    </location>
</feature>
<evidence type="ECO:0000256" key="3">
    <source>
        <dbReference type="ARBA" id="ARBA00022723"/>
    </source>
</evidence>
<keyword evidence="6 11" id="KW-1133">Transmembrane helix</keyword>
<evidence type="ECO:0000256" key="4">
    <source>
        <dbReference type="ARBA" id="ARBA00022771"/>
    </source>
</evidence>
<evidence type="ECO:0000256" key="6">
    <source>
        <dbReference type="ARBA" id="ARBA00022989"/>
    </source>
</evidence>
<dbReference type="CDD" id="cd16461">
    <property type="entry name" value="RING-H2_EL5-like"/>
    <property type="match status" value="1"/>
</dbReference>
<comment type="similarity">
    <text evidence="8">Belongs to the RING-type zinc finger family. ATL subfamily.</text>
</comment>
<keyword evidence="4 9" id="KW-0863">Zinc-finger</keyword>
<evidence type="ECO:0000256" key="1">
    <source>
        <dbReference type="ARBA" id="ARBA00004370"/>
    </source>
</evidence>
<keyword evidence="7 11" id="KW-0472">Membrane</keyword>
<comment type="subcellular location">
    <subcellularLocation>
        <location evidence="1">Membrane</location>
    </subcellularLocation>
</comment>
<gene>
    <name evidence="15" type="primary">LOC107428696</name>
</gene>
<keyword evidence="2 11" id="KW-0812">Transmembrane</keyword>
<dbReference type="GeneID" id="107428696"/>
<keyword evidence="3" id="KW-0479">Metal-binding</keyword>
<dbReference type="SMART" id="SM00184">
    <property type="entry name" value="RING"/>
    <property type="match status" value="1"/>
</dbReference>
<organism evidence="14 15">
    <name type="scientific">Ziziphus jujuba</name>
    <name type="common">Chinese jujube</name>
    <name type="synonym">Ziziphus sativa</name>
    <dbReference type="NCBI Taxonomy" id="326968"/>
    <lineage>
        <taxon>Eukaryota</taxon>
        <taxon>Viridiplantae</taxon>
        <taxon>Streptophyta</taxon>
        <taxon>Embryophyta</taxon>
        <taxon>Tracheophyta</taxon>
        <taxon>Spermatophyta</taxon>
        <taxon>Magnoliopsida</taxon>
        <taxon>eudicotyledons</taxon>
        <taxon>Gunneridae</taxon>
        <taxon>Pentapetalae</taxon>
        <taxon>rosids</taxon>
        <taxon>fabids</taxon>
        <taxon>Rosales</taxon>
        <taxon>Rhamnaceae</taxon>
        <taxon>Paliureae</taxon>
        <taxon>Ziziphus</taxon>
    </lineage>
</organism>
<feature type="chain" id="PRO_5046292722" evidence="12">
    <location>
        <begin position="22"/>
        <end position="510"/>
    </location>
</feature>
<evidence type="ECO:0000256" key="7">
    <source>
        <dbReference type="ARBA" id="ARBA00023136"/>
    </source>
</evidence>
<evidence type="ECO:0000256" key="12">
    <source>
        <dbReference type="SAM" id="SignalP"/>
    </source>
</evidence>
<dbReference type="PANTHER" id="PTHR46539">
    <property type="entry name" value="E3 UBIQUITIN-PROTEIN LIGASE ATL42"/>
    <property type="match status" value="1"/>
</dbReference>
<feature type="compositionally biased region" description="Basic and acidic residues" evidence="10">
    <location>
        <begin position="472"/>
        <end position="481"/>
    </location>
</feature>
<evidence type="ECO:0000256" key="9">
    <source>
        <dbReference type="PROSITE-ProRule" id="PRU00175"/>
    </source>
</evidence>
<evidence type="ECO:0000256" key="11">
    <source>
        <dbReference type="SAM" id="Phobius"/>
    </source>
</evidence>
<evidence type="ECO:0000256" key="8">
    <source>
        <dbReference type="ARBA" id="ARBA00024209"/>
    </source>
</evidence>
<reference evidence="15" key="2">
    <citation type="submission" date="2025-08" db="UniProtKB">
        <authorList>
            <consortium name="RefSeq"/>
        </authorList>
    </citation>
    <scope>IDENTIFICATION</scope>
    <source>
        <tissue evidence="15">Seedling</tissue>
    </source>
</reference>
<evidence type="ECO:0000259" key="13">
    <source>
        <dbReference type="PROSITE" id="PS50089"/>
    </source>
</evidence>
<dbReference type="PANTHER" id="PTHR46539:SF2">
    <property type="entry name" value="RING-H2 FINGER PROTEIN ATL43"/>
    <property type="match status" value="1"/>
</dbReference>
<keyword evidence="14" id="KW-1185">Reference proteome</keyword>
<dbReference type="Pfam" id="PF13639">
    <property type="entry name" value="zf-RING_2"/>
    <property type="match status" value="1"/>
</dbReference>
<feature type="region of interest" description="Disordered" evidence="10">
    <location>
        <begin position="226"/>
        <end position="280"/>
    </location>
</feature>
<name>A0A6P4AGV5_ZIZJJ</name>
<dbReference type="SUPFAM" id="SSF57850">
    <property type="entry name" value="RING/U-box"/>
    <property type="match status" value="1"/>
</dbReference>
<keyword evidence="5" id="KW-0862">Zinc</keyword>
<accession>A0A6P4AGV5</accession>
<evidence type="ECO:0000256" key="5">
    <source>
        <dbReference type="ARBA" id="ARBA00022833"/>
    </source>
</evidence>
<feature type="region of interest" description="Disordered" evidence="10">
    <location>
        <begin position="39"/>
        <end position="62"/>
    </location>
</feature>
<evidence type="ECO:0000313" key="15">
    <source>
        <dbReference type="RefSeq" id="XP_015894853.3"/>
    </source>
</evidence>
<keyword evidence="12" id="KW-0732">Signal</keyword>
<dbReference type="InterPro" id="IPR013083">
    <property type="entry name" value="Znf_RING/FYVE/PHD"/>
</dbReference>
<feature type="domain" description="RING-type" evidence="13">
    <location>
        <begin position="163"/>
        <end position="205"/>
    </location>
</feature>
<feature type="compositionally biased region" description="Pro residues" evidence="10">
    <location>
        <begin position="47"/>
        <end position="62"/>
    </location>
</feature>
<dbReference type="Gene3D" id="3.30.40.10">
    <property type="entry name" value="Zinc/RING finger domain, C3HC4 (zinc finger)"/>
    <property type="match status" value="1"/>
</dbReference>
<evidence type="ECO:0000256" key="10">
    <source>
        <dbReference type="SAM" id="MobiDB-lite"/>
    </source>
</evidence>
<evidence type="ECO:0000256" key="2">
    <source>
        <dbReference type="ARBA" id="ARBA00022692"/>
    </source>
</evidence>
<evidence type="ECO:0000313" key="14">
    <source>
        <dbReference type="Proteomes" id="UP001652623"/>
    </source>
</evidence>
<proteinExistence type="inferred from homology"/>
<feature type="compositionally biased region" description="Polar residues" evidence="10">
    <location>
        <begin position="452"/>
        <end position="468"/>
    </location>
</feature>
<sequence>MARHFCSFFFFIFFLLRTSSAHNNTLVLRDTNGASSNGSVISIPSPSSSPPPPPTLPPPPPPNLVRTKFSPFRPSIAVIVGVLTTMFSVTLLLLLYAKHCKRSDLIAVGYGGHSLNSRVGGGGGVTPSSSYARKNSGIDRSVIESLPVFRFGSLMGQKDGLECAVCLTRFESSEVLRLLPKCKHAFHVECVDTWLDAHSTCPLCRYRVDPEDILLVEDSKILNQNQNHQLSPPEPPPPPLEEAEANGTVSDIESQRSAGGEWETANSGYRRVSGRHSSAGEGGTGFLQVLVQKPGGESGHCDTASFYRRSLDSWSMQKKKRKESVAMGCFDRPRKDGLLLTEEKTRNNSSEERRVEHRIIISPGCSGFHQRWSDVQPSDLLYLRSEMIISDSRRFSGGSSRASTVTRQQNNMLVALQRNKKGDLEEEEEGNGTGIGIDGNRWSGSGSGSGRTVINSRSVSEITGLSRFSNRRLSDSNDTQHCHHHHHQQLQQQRHARLLSRFHVGFANEE</sequence>
<protein>
    <submittedName>
        <fullName evidence="15">RING-H2 finger protein ATL43 isoform X2</fullName>
    </submittedName>
</protein>
<dbReference type="Proteomes" id="UP001652623">
    <property type="component" value="Chromosome 1"/>
</dbReference>
<dbReference type="InterPro" id="IPR001841">
    <property type="entry name" value="Znf_RING"/>
</dbReference>
<feature type="signal peptide" evidence="12">
    <location>
        <begin position="1"/>
        <end position="21"/>
    </location>
</feature>
<feature type="transmembrane region" description="Helical" evidence="11">
    <location>
        <begin position="76"/>
        <end position="97"/>
    </location>
</feature>
<dbReference type="RefSeq" id="XP_015894853.3">
    <property type="nucleotide sequence ID" value="XM_016039367.4"/>
</dbReference>
<reference evidence="14" key="1">
    <citation type="submission" date="2025-05" db="UniProtKB">
        <authorList>
            <consortium name="RefSeq"/>
        </authorList>
    </citation>
    <scope>NUCLEOTIDE SEQUENCE [LARGE SCALE GENOMIC DNA]</scope>
</reference>